<feature type="region of interest" description="Disordered" evidence="2">
    <location>
        <begin position="989"/>
        <end position="1040"/>
    </location>
</feature>
<feature type="region of interest" description="Disordered" evidence="2">
    <location>
        <begin position="651"/>
        <end position="728"/>
    </location>
</feature>
<dbReference type="OrthoDB" id="3260429at2759"/>
<feature type="region of interest" description="Disordered" evidence="2">
    <location>
        <begin position="239"/>
        <end position="290"/>
    </location>
</feature>
<evidence type="ECO:0000313" key="4">
    <source>
        <dbReference type="Proteomes" id="UP000759537"/>
    </source>
</evidence>
<feature type="compositionally biased region" description="Basic residues" evidence="2">
    <location>
        <begin position="795"/>
        <end position="810"/>
    </location>
</feature>
<feature type="compositionally biased region" description="Polar residues" evidence="2">
    <location>
        <begin position="947"/>
        <end position="957"/>
    </location>
</feature>
<comment type="caution">
    <text evidence="3">The sequence shown here is derived from an EMBL/GenBank/DDBJ whole genome shotgun (WGS) entry which is preliminary data.</text>
</comment>
<gene>
    <name evidence="3" type="ORF">DFH94DRAFT_699626</name>
</gene>
<reference evidence="3" key="1">
    <citation type="submission" date="2019-10" db="EMBL/GenBank/DDBJ databases">
        <authorList>
            <consortium name="DOE Joint Genome Institute"/>
            <person name="Kuo A."/>
            <person name="Miyauchi S."/>
            <person name="Kiss E."/>
            <person name="Drula E."/>
            <person name="Kohler A."/>
            <person name="Sanchez-Garcia M."/>
            <person name="Andreopoulos B."/>
            <person name="Barry K.W."/>
            <person name="Bonito G."/>
            <person name="Buee M."/>
            <person name="Carver A."/>
            <person name="Chen C."/>
            <person name="Cichocki N."/>
            <person name="Clum A."/>
            <person name="Culley D."/>
            <person name="Crous P.W."/>
            <person name="Fauchery L."/>
            <person name="Girlanda M."/>
            <person name="Hayes R."/>
            <person name="Keri Z."/>
            <person name="LaButti K."/>
            <person name="Lipzen A."/>
            <person name="Lombard V."/>
            <person name="Magnuson J."/>
            <person name="Maillard F."/>
            <person name="Morin E."/>
            <person name="Murat C."/>
            <person name="Nolan M."/>
            <person name="Ohm R."/>
            <person name="Pangilinan J."/>
            <person name="Pereira M."/>
            <person name="Perotto S."/>
            <person name="Peter M."/>
            <person name="Riley R."/>
            <person name="Sitrit Y."/>
            <person name="Stielow B."/>
            <person name="Szollosi G."/>
            <person name="Zifcakova L."/>
            <person name="Stursova M."/>
            <person name="Spatafora J.W."/>
            <person name="Tedersoo L."/>
            <person name="Vaario L.-M."/>
            <person name="Yamada A."/>
            <person name="Yan M."/>
            <person name="Wang P."/>
            <person name="Xu J."/>
            <person name="Bruns T."/>
            <person name="Baldrian P."/>
            <person name="Vilgalys R."/>
            <person name="Henrissat B."/>
            <person name="Grigoriev I.V."/>
            <person name="Hibbett D."/>
            <person name="Nagy L.G."/>
            <person name="Martin F.M."/>
        </authorList>
    </citation>
    <scope>NUCLEOTIDE SEQUENCE</scope>
    <source>
        <strain evidence="3">Prilba</strain>
    </source>
</reference>
<organism evidence="3 4">
    <name type="scientific">Russula ochroleuca</name>
    <dbReference type="NCBI Taxonomy" id="152965"/>
    <lineage>
        <taxon>Eukaryota</taxon>
        <taxon>Fungi</taxon>
        <taxon>Dikarya</taxon>
        <taxon>Basidiomycota</taxon>
        <taxon>Agaricomycotina</taxon>
        <taxon>Agaricomycetes</taxon>
        <taxon>Russulales</taxon>
        <taxon>Russulaceae</taxon>
        <taxon>Russula</taxon>
    </lineage>
</organism>
<evidence type="ECO:0000256" key="2">
    <source>
        <dbReference type="SAM" id="MobiDB-lite"/>
    </source>
</evidence>
<feature type="region of interest" description="Disordered" evidence="2">
    <location>
        <begin position="340"/>
        <end position="360"/>
    </location>
</feature>
<dbReference type="EMBL" id="WHVB01000077">
    <property type="protein sequence ID" value="KAF8463197.1"/>
    <property type="molecule type" value="Genomic_DNA"/>
</dbReference>
<name>A0A9P5JTS9_9AGAM</name>
<feature type="region of interest" description="Disordered" evidence="2">
    <location>
        <begin position="123"/>
        <end position="212"/>
    </location>
</feature>
<feature type="region of interest" description="Disordered" evidence="2">
    <location>
        <begin position="756"/>
        <end position="977"/>
    </location>
</feature>
<feature type="compositionally biased region" description="Basic residues" evidence="2">
    <location>
        <begin position="129"/>
        <end position="149"/>
    </location>
</feature>
<feature type="compositionally biased region" description="Polar residues" evidence="2">
    <location>
        <begin position="531"/>
        <end position="559"/>
    </location>
</feature>
<feature type="coiled-coil region" evidence="1">
    <location>
        <begin position="431"/>
        <end position="462"/>
    </location>
</feature>
<feature type="compositionally biased region" description="Basic and acidic residues" evidence="2">
    <location>
        <begin position="150"/>
        <end position="161"/>
    </location>
</feature>
<accession>A0A9P5JTS9</accession>
<feature type="compositionally biased region" description="Low complexity" evidence="2">
    <location>
        <begin position="768"/>
        <end position="777"/>
    </location>
</feature>
<feature type="compositionally biased region" description="Polar residues" evidence="2">
    <location>
        <begin position="819"/>
        <end position="834"/>
    </location>
</feature>
<feature type="compositionally biased region" description="Basic residues" evidence="2">
    <location>
        <begin position="162"/>
        <end position="171"/>
    </location>
</feature>
<feature type="compositionally biased region" description="Low complexity" evidence="2">
    <location>
        <begin position="709"/>
        <end position="721"/>
    </location>
</feature>
<keyword evidence="4" id="KW-1185">Reference proteome</keyword>
<dbReference type="AlphaFoldDB" id="A0A9P5JTS9"/>
<feature type="compositionally biased region" description="Basic residues" evidence="2">
    <location>
        <begin position="840"/>
        <end position="865"/>
    </location>
</feature>
<feature type="compositionally biased region" description="Low complexity" evidence="2">
    <location>
        <begin position="239"/>
        <end position="267"/>
    </location>
</feature>
<feature type="compositionally biased region" description="Pro residues" evidence="2">
    <location>
        <begin position="348"/>
        <end position="360"/>
    </location>
</feature>
<feature type="compositionally biased region" description="Basic and acidic residues" evidence="2">
    <location>
        <begin position="756"/>
        <end position="767"/>
    </location>
</feature>
<keyword evidence="1" id="KW-0175">Coiled coil</keyword>
<feature type="region of interest" description="Disordered" evidence="2">
    <location>
        <begin position="503"/>
        <end position="626"/>
    </location>
</feature>
<reference evidence="3" key="2">
    <citation type="journal article" date="2020" name="Nat. Commun.">
        <title>Large-scale genome sequencing of mycorrhizal fungi provides insights into the early evolution of symbiotic traits.</title>
        <authorList>
            <person name="Miyauchi S."/>
            <person name="Kiss E."/>
            <person name="Kuo A."/>
            <person name="Drula E."/>
            <person name="Kohler A."/>
            <person name="Sanchez-Garcia M."/>
            <person name="Morin E."/>
            <person name="Andreopoulos B."/>
            <person name="Barry K.W."/>
            <person name="Bonito G."/>
            <person name="Buee M."/>
            <person name="Carver A."/>
            <person name="Chen C."/>
            <person name="Cichocki N."/>
            <person name="Clum A."/>
            <person name="Culley D."/>
            <person name="Crous P.W."/>
            <person name="Fauchery L."/>
            <person name="Girlanda M."/>
            <person name="Hayes R.D."/>
            <person name="Keri Z."/>
            <person name="LaButti K."/>
            <person name="Lipzen A."/>
            <person name="Lombard V."/>
            <person name="Magnuson J."/>
            <person name="Maillard F."/>
            <person name="Murat C."/>
            <person name="Nolan M."/>
            <person name="Ohm R.A."/>
            <person name="Pangilinan J."/>
            <person name="Pereira M.F."/>
            <person name="Perotto S."/>
            <person name="Peter M."/>
            <person name="Pfister S."/>
            <person name="Riley R."/>
            <person name="Sitrit Y."/>
            <person name="Stielow J.B."/>
            <person name="Szollosi G."/>
            <person name="Zifcakova L."/>
            <person name="Stursova M."/>
            <person name="Spatafora J.W."/>
            <person name="Tedersoo L."/>
            <person name="Vaario L.M."/>
            <person name="Yamada A."/>
            <person name="Yan M."/>
            <person name="Wang P."/>
            <person name="Xu J."/>
            <person name="Bruns T."/>
            <person name="Baldrian P."/>
            <person name="Vilgalys R."/>
            <person name="Dunand C."/>
            <person name="Henrissat B."/>
            <person name="Grigoriev I.V."/>
            <person name="Hibbett D."/>
            <person name="Nagy L.G."/>
            <person name="Martin F.M."/>
        </authorList>
    </citation>
    <scope>NUCLEOTIDE SEQUENCE</scope>
    <source>
        <strain evidence="3">Prilba</strain>
    </source>
</reference>
<feature type="compositionally biased region" description="Basic and acidic residues" evidence="2">
    <location>
        <begin position="1002"/>
        <end position="1012"/>
    </location>
</feature>
<sequence length="1113" mass="123019">MRCPNGELLGSGKWEQKRTDMMMPGALEGQPSPRAFFTAHTHPHTHARTPSPIYLSAATPLSDFACDYIINPDNVRLVVRYANARTHTMSLSSFSSLSSYTSESDISTLFDLDLFKKKKKSASSSRAARATHAHTHAPHAHARARRRRRSPEPPRLEDRRSSPSRHTKGKRSSITPTPTHTRTRTPVSSSRYDRALVPYSPRSPGSKSGITYSDIDRWRTATVGGSDFTYSSESSVTVSSVTSSSFSRTRSSRIDGSSSRRSIASGSRRLDAPSHASQHPPLGIRHDPSQICEHCHRPSHQIHGRTDVLPALRLEPYSAFLAAYRLSRLSCPDALERTTALDPDDPFLTPPGPSERPTIPPHLLPELLSSERRARRLALLLDSDDPEVRDWAQAEYLKLGRNERRLVREGVFEVKVALDGVNEPIPEDWSANEREEDLEKLKERLERDKERREEREEVEREMVWAREMFGKWFIDGRVDGVFRLAAEVLDELLKEVARDEGEEWVTGEAMGEASGEQSPTLSSKAIPKSRGPSSTLFSKTQGAEQVTPIRTSSPASVASSKRGDKQRSEPAQKAEREPEPEPEPTPPPAADPEAKAEDVEPALVESPRAMSHAEPSPERSPLPVPVPLPVLHPSIFSEEGLINYAIDVIRPRPPLEPSAPVEQEPIRPESQLSSSNQTITPQGQTPNPAVQHDTYADFYSKDPRRRRTPLLLVKPLPNNRPLPKPEREYDTYADFYANDSRLMKHVDDRPLPTLVKKEAARNADRSSRPQSSSKPPKLTIPSKAPADPHRVAESKHRKRSDSRHRHRHKSPSSFEDFAVSSQLSVTSGRLTTPAASVGRSRSRSRSRDNRHSKHRKSAHKSKSRRPSPGLTSPTPSHGSRRHRDSRSRPRRETPPLPVPAPKPATPVLAPKRSWVPFRIKGGASSNGSPERAASPEPIPVMPRGSRALTSTMASSNHGDGGDDGGAQAEAVVPPAPPLPPVQFWLPGFPAYKMNQAPSGRRGASEHSEDDRRRGRHRDRRSSSSASASSTSRIPPPPPPPVFLALGARRACVPYTPAFQGIDIRVVRPLSAREKLAMRDSVSVLVRLGAKVVGAEAGGLGVRGEMWSLSYVGF</sequence>
<protein>
    <submittedName>
        <fullName evidence="3">Uncharacterized protein</fullName>
    </submittedName>
</protein>
<feature type="compositionally biased region" description="Low complexity" evidence="2">
    <location>
        <begin position="1022"/>
        <end position="1032"/>
    </location>
</feature>
<evidence type="ECO:0000313" key="3">
    <source>
        <dbReference type="EMBL" id="KAF8463197.1"/>
    </source>
</evidence>
<dbReference type="Proteomes" id="UP000759537">
    <property type="component" value="Unassembled WGS sequence"/>
</dbReference>
<proteinExistence type="predicted"/>
<feature type="compositionally biased region" description="Polar residues" evidence="2">
    <location>
        <begin position="670"/>
        <end position="688"/>
    </location>
</feature>
<feature type="compositionally biased region" description="Low complexity" evidence="2">
    <location>
        <begin position="172"/>
        <end position="190"/>
    </location>
</feature>
<feature type="compositionally biased region" description="Basic and acidic residues" evidence="2">
    <location>
        <begin position="561"/>
        <end position="579"/>
    </location>
</feature>
<evidence type="ECO:0000256" key="1">
    <source>
        <dbReference type="SAM" id="Coils"/>
    </source>
</evidence>
<feature type="compositionally biased region" description="Pro residues" evidence="2">
    <location>
        <begin position="894"/>
        <end position="904"/>
    </location>
</feature>